<keyword evidence="1" id="KW-0732">Signal</keyword>
<keyword evidence="3" id="KW-1185">Reference proteome</keyword>
<dbReference type="Proteomes" id="UP000318478">
    <property type="component" value="Unassembled WGS sequence"/>
</dbReference>
<accession>A0A5C5YR38</accession>
<sequence length="387" mass="39180" precursor="true">MNRTLILLAACVMAAIPAVLSAQPFYYVGPAGGDFFDQANWNDSADGLGAFLATPVIDGGTGAIELAFIVDGDTVSAGADVDFGMGSLTLGPGASLGVGSGGLVFGSGSSFIMDQASLAVDAGGSGQIAFNGGSSISLSGSSVTASDDIFFRGELTIAGSMIESTGDDIEFQSSAMVVSINDSDFLASSTGSGGGFDQVIYFRTSTDAVFGSTFRGGRFGVLTDGVGTTTLFEATDSIFEFDGDVENIFASSNGGVHQFSLLGDSRLVADQLQSGIALFLGGNSTATFTDDLDDADGDSWLTDNALVRLDSTGASLTFANDQTADTRSRIFNGLAPTTYALDPSGFSPNDWDGVSAVTLRLVPEPGSAVLAILGGLGLAAAGRRRAG</sequence>
<organism evidence="2 3">
    <name type="scientific">Posidoniimonas polymericola</name>
    <dbReference type="NCBI Taxonomy" id="2528002"/>
    <lineage>
        <taxon>Bacteria</taxon>
        <taxon>Pseudomonadati</taxon>
        <taxon>Planctomycetota</taxon>
        <taxon>Planctomycetia</taxon>
        <taxon>Pirellulales</taxon>
        <taxon>Lacipirellulaceae</taxon>
        <taxon>Posidoniimonas</taxon>
    </lineage>
</organism>
<comment type="caution">
    <text evidence="2">The sequence shown here is derived from an EMBL/GenBank/DDBJ whole genome shotgun (WGS) entry which is preliminary data.</text>
</comment>
<evidence type="ECO:0000313" key="3">
    <source>
        <dbReference type="Proteomes" id="UP000318478"/>
    </source>
</evidence>
<proteinExistence type="predicted"/>
<evidence type="ECO:0000313" key="2">
    <source>
        <dbReference type="EMBL" id="TWT77288.1"/>
    </source>
</evidence>
<evidence type="ECO:0000256" key="1">
    <source>
        <dbReference type="SAM" id="SignalP"/>
    </source>
</evidence>
<reference evidence="2 3" key="1">
    <citation type="submission" date="2019-02" db="EMBL/GenBank/DDBJ databases">
        <title>Deep-cultivation of Planctomycetes and their phenomic and genomic characterization uncovers novel biology.</title>
        <authorList>
            <person name="Wiegand S."/>
            <person name="Jogler M."/>
            <person name="Boedeker C."/>
            <person name="Pinto D."/>
            <person name="Vollmers J."/>
            <person name="Rivas-Marin E."/>
            <person name="Kohn T."/>
            <person name="Peeters S.H."/>
            <person name="Heuer A."/>
            <person name="Rast P."/>
            <person name="Oberbeckmann S."/>
            <person name="Bunk B."/>
            <person name="Jeske O."/>
            <person name="Meyerdierks A."/>
            <person name="Storesund J.E."/>
            <person name="Kallscheuer N."/>
            <person name="Luecker S."/>
            <person name="Lage O.M."/>
            <person name="Pohl T."/>
            <person name="Merkel B.J."/>
            <person name="Hornburger P."/>
            <person name="Mueller R.-W."/>
            <person name="Bruemmer F."/>
            <person name="Labrenz M."/>
            <person name="Spormann A.M."/>
            <person name="Op Den Camp H."/>
            <person name="Overmann J."/>
            <person name="Amann R."/>
            <person name="Jetten M.S.M."/>
            <person name="Mascher T."/>
            <person name="Medema M.H."/>
            <person name="Devos D.P."/>
            <person name="Kaster A.-K."/>
            <person name="Ovreas L."/>
            <person name="Rohde M."/>
            <person name="Galperin M.Y."/>
            <person name="Jogler C."/>
        </authorList>
    </citation>
    <scope>NUCLEOTIDE SEQUENCE [LARGE SCALE GENOMIC DNA]</scope>
    <source>
        <strain evidence="2 3">Pla123a</strain>
    </source>
</reference>
<dbReference type="OrthoDB" id="265467at2"/>
<dbReference type="EMBL" id="SJPO01000004">
    <property type="protein sequence ID" value="TWT77288.1"/>
    <property type="molecule type" value="Genomic_DNA"/>
</dbReference>
<gene>
    <name evidence="2" type="ORF">Pla123a_19450</name>
</gene>
<feature type="signal peptide" evidence="1">
    <location>
        <begin position="1"/>
        <end position="22"/>
    </location>
</feature>
<name>A0A5C5YR38_9BACT</name>
<dbReference type="AlphaFoldDB" id="A0A5C5YR38"/>
<dbReference type="RefSeq" id="WP_146586298.1">
    <property type="nucleotide sequence ID" value="NZ_SJPO01000004.1"/>
</dbReference>
<feature type="chain" id="PRO_5023045457" description="PEP-CTERM protein-sorting domain-containing protein" evidence="1">
    <location>
        <begin position="23"/>
        <end position="387"/>
    </location>
</feature>
<protein>
    <recommendedName>
        <fullName evidence="4">PEP-CTERM protein-sorting domain-containing protein</fullName>
    </recommendedName>
</protein>
<evidence type="ECO:0008006" key="4">
    <source>
        <dbReference type="Google" id="ProtNLM"/>
    </source>
</evidence>